<dbReference type="EMBL" id="MIGC01009446">
    <property type="protein sequence ID" value="PHJ15133.1"/>
    <property type="molecule type" value="Genomic_DNA"/>
</dbReference>
<evidence type="ECO:0000256" key="1">
    <source>
        <dbReference type="SAM" id="MobiDB-lite"/>
    </source>
</evidence>
<organism evidence="2 3">
    <name type="scientific">Cystoisospora suis</name>
    <dbReference type="NCBI Taxonomy" id="483139"/>
    <lineage>
        <taxon>Eukaryota</taxon>
        <taxon>Sar</taxon>
        <taxon>Alveolata</taxon>
        <taxon>Apicomplexa</taxon>
        <taxon>Conoidasida</taxon>
        <taxon>Coccidia</taxon>
        <taxon>Eucoccidiorida</taxon>
        <taxon>Eimeriorina</taxon>
        <taxon>Sarcocystidae</taxon>
        <taxon>Cystoisospora</taxon>
    </lineage>
</organism>
<feature type="non-terminal residue" evidence="2">
    <location>
        <position position="78"/>
    </location>
</feature>
<comment type="caution">
    <text evidence="2">The sequence shown here is derived from an EMBL/GenBank/DDBJ whole genome shotgun (WGS) entry which is preliminary data.</text>
</comment>
<accession>A0A2C6KFH0</accession>
<name>A0A2C6KFH0_9APIC</name>
<feature type="compositionally biased region" description="Polar residues" evidence="1">
    <location>
        <begin position="68"/>
        <end position="78"/>
    </location>
</feature>
<evidence type="ECO:0000313" key="2">
    <source>
        <dbReference type="EMBL" id="PHJ15133.1"/>
    </source>
</evidence>
<protein>
    <submittedName>
        <fullName evidence="2">Uncharacterized protein</fullName>
    </submittedName>
</protein>
<gene>
    <name evidence="2" type="ORF">CSUI_011057</name>
</gene>
<dbReference type="VEuPathDB" id="ToxoDB:CSUI_011057"/>
<feature type="compositionally biased region" description="Basic and acidic residues" evidence="1">
    <location>
        <begin position="32"/>
        <end position="67"/>
    </location>
</feature>
<feature type="region of interest" description="Disordered" evidence="1">
    <location>
        <begin position="1"/>
        <end position="78"/>
    </location>
</feature>
<evidence type="ECO:0000313" key="3">
    <source>
        <dbReference type="Proteomes" id="UP000221165"/>
    </source>
</evidence>
<reference evidence="2 3" key="1">
    <citation type="journal article" date="2017" name="Int. J. Parasitol.">
        <title>The genome of the protozoan parasite Cystoisospora suis and a reverse vaccinology approach to identify vaccine candidates.</title>
        <authorList>
            <person name="Palmieri N."/>
            <person name="Shrestha A."/>
            <person name="Ruttkowski B."/>
            <person name="Beck T."/>
            <person name="Vogl C."/>
            <person name="Tomley F."/>
            <person name="Blake D.P."/>
            <person name="Joachim A."/>
        </authorList>
    </citation>
    <scope>NUCLEOTIDE SEQUENCE [LARGE SCALE GENOMIC DNA]</scope>
    <source>
        <strain evidence="2 3">Wien I</strain>
    </source>
</reference>
<dbReference type="AlphaFoldDB" id="A0A2C6KFH0"/>
<sequence length="78" mass="8945">MKGKPPRFSPPSASEKEINQTDEVGPRKKVKVRDSAYRQARHEARRLARERKECEEKLLEKTTKKNDTQTVDTSSSSS</sequence>
<dbReference type="RefSeq" id="XP_067916867.1">
    <property type="nucleotide sequence ID" value="XM_068071158.1"/>
</dbReference>
<dbReference type="Proteomes" id="UP000221165">
    <property type="component" value="Unassembled WGS sequence"/>
</dbReference>
<proteinExistence type="predicted"/>
<keyword evidence="3" id="KW-1185">Reference proteome</keyword>
<dbReference type="GeneID" id="94434369"/>